<evidence type="ECO:0000313" key="3">
    <source>
        <dbReference type="Proteomes" id="UP000184052"/>
    </source>
</evidence>
<feature type="transmembrane region" description="Helical" evidence="1">
    <location>
        <begin position="129"/>
        <end position="152"/>
    </location>
</feature>
<keyword evidence="1" id="KW-1133">Transmembrane helix</keyword>
<gene>
    <name evidence="2" type="ORF">SAMN02745751_00827</name>
</gene>
<keyword evidence="1" id="KW-0472">Membrane</keyword>
<keyword evidence="1" id="KW-0812">Transmembrane</keyword>
<evidence type="ECO:0000313" key="2">
    <source>
        <dbReference type="EMBL" id="SHI69782.1"/>
    </source>
</evidence>
<organism evidence="2 3">
    <name type="scientific">Dethiosulfatibacter aminovorans DSM 17477</name>
    <dbReference type="NCBI Taxonomy" id="1121476"/>
    <lineage>
        <taxon>Bacteria</taxon>
        <taxon>Bacillati</taxon>
        <taxon>Bacillota</taxon>
        <taxon>Tissierellia</taxon>
        <taxon>Dethiosulfatibacter</taxon>
    </lineage>
</organism>
<evidence type="ECO:0008006" key="4">
    <source>
        <dbReference type="Google" id="ProtNLM"/>
    </source>
</evidence>
<dbReference type="Proteomes" id="UP000184052">
    <property type="component" value="Unassembled WGS sequence"/>
</dbReference>
<evidence type="ECO:0000256" key="1">
    <source>
        <dbReference type="SAM" id="Phobius"/>
    </source>
</evidence>
<feature type="transmembrane region" description="Helical" evidence="1">
    <location>
        <begin position="12"/>
        <end position="33"/>
    </location>
</feature>
<feature type="transmembrane region" description="Helical" evidence="1">
    <location>
        <begin position="102"/>
        <end position="123"/>
    </location>
</feature>
<dbReference type="RefSeq" id="WP_073047597.1">
    <property type="nucleotide sequence ID" value="NZ_FQZL01000006.1"/>
</dbReference>
<protein>
    <recommendedName>
        <fullName evidence="4">CNNM transmembrane domain-containing protein</fullName>
    </recommendedName>
</protein>
<dbReference type="STRING" id="1121476.SAMN02745751_00827"/>
<dbReference type="OrthoDB" id="2111373at2"/>
<reference evidence="2 3" key="1">
    <citation type="submission" date="2016-11" db="EMBL/GenBank/DDBJ databases">
        <authorList>
            <person name="Jaros S."/>
            <person name="Januszkiewicz K."/>
            <person name="Wedrychowicz H."/>
        </authorList>
    </citation>
    <scope>NUCLEOTIDE SEQUENCE [LARGE SCALE GENOMIC DNA]</scope>
    <source>
        <strain evidence="2 3">DSM 17477</strain>
    </source>
</reference>
<sequence length="183" mass="19618">MGNNKETKNHWILIVTVSTIILASFFSFTSESILKNLNIYFAFLTLIAIIGIGVIFDIIGVASAVSDEKAFHAMAAKKVEIARYCLFITKNASKVSSFCSDVIGDIAGIVSGAAGTIIVLSLIERHGFVSGSLMSVFMSSVIAGLTVGGKALGKDLAINKSKTIVMTAARFLRQIHKIIKFRV</sequence>
<accession>A0A1M6D982</accession>
<dbReference type="AlphaFoldDB" id="A0A1M6D982"/>
<proteinExistence type="predicted"/>
<dbReference type="EMBL" id="FQZL01000006">
    <property type="protein sequence ID" value="SHI69782.1"/>
    <property type="molecule type" value="Genomic_DNA"/>
</dbReference>
<name>A0A1M6D982_9FIRM</name>
<feature type="transmembrane region" description="Helical" evidence="1">
    <location>
        <begin position="39"/>
        <end position="65"/>
    </location>
</feature>
<keyword evidence="3" id="KW-1185">Reference proteome</keyword>